<name>A0A4Q7UA88_PSEST</name>
<sequence length="84" mass="9094">MSRWGGVAVGEARAAALVRELAGLAGRGVDDVEATAIVAQARTMSSQRSNTVWTQLRRAPATVSMRDYLAMTLRFVAQDPTWTD</sequence>
<comment type="caution">
    <text evidence="1">The sequence shown here is derived from an EMBL/GenBank/DDBJ whole genome shotgun (WGS) entry which is preliminary data.</text>
</comment>
<proteinExistence type="predicted"/>
<dbReference type="AlphaFoldDB" id="A0A4Q7UA88"/>
<organism evidence="1 2">
    <name type="scientific">Pseudonocardia sediminis</name>
    <dbReference type="NCBI Taxonomy" id="1397368"/>
    <lineage>
        <taxon>Bacteria</taxon>
        <taxon>Bacillati</taxon>
        <taxon>Actinomycetota</taxon>
        <taxon>Actinomycetes</taxon>
        <taxon>Pseudonocardiales</taxon>
        <taxon>Pseudonocardiaceae</taxon>
        <taxon>Pseudonocardia</taxon>
    </lineage>
</organism>
<evidence type="ECO:0000313" key="1">
    <source>
        <dbReference type="EMBL" id="RZT75513.1"/>
    </source>
</evidence>
<accession>A0A4Q7UA88</accession>
<keyword evidence="2" id="KW-1185">Reference proteome</keyword>
<evidence type="ECO:0000313" key="2">
    <source>
        <dbReference type="Proteomes" id="UP000291591"/>
    </source>
</evidence>
<dbReference type="Proteomes" id="UP000291591">
    <property type="component" value="Unassembled WGS sequence"/>
</dbReference>
<reference evidence="1 2" key="1">
    <citation type="submission" date="2019-02" db="EMBL/GenBank/DDBJ databases">
        <title>Sequencing the genomes of 1000 actinobacteria strains.</title>
        <authorList>
            <person name="Klenk H.-P."/>
        </authorList>
    </citation>
    <scope>NUCLEOTIDE SEQUENCE [LARGE SCALE GENOMIC DNA]</scope>
    <source>
        <strain evidence="1 2">DSM 45779</strain>
    </source>
</reference>
<dbReference type="EMBL" id="SHKL01000002">
    <property type="protein sequence ID" value="RZT75513.1"/>
    <property type="molecule type" value="Genomic_DNA"/>
</dbReference>
<gene>
    <name evidence="1" type="ORF">EV383_6254</name>
</gene>
<protein>
    <submittedName>
        <fullName evidence="1">Uncharacterized protein</fullName>
    </submittedName>
</protein>